<protein>
    <recommendedName>
        <fullName evidence="12">Fucosyltransferase</fullName>
        <ecNumber evidence="12">2.4.1.-</ecNumber>
    </recommendedName>
</protein>
<evidence type="ECO:0000256" key="5">
    <source>
        <dbReference type="ARBA" id="ARBA00022679"/>
    </source>
</evidence>
<dbReference type="Proteomes" id="UP001303046">
    <property type="component" value="Unassembled WGS sequence"/>
</dbReference>
<sequence length="528" mass="62311">MSYHFGIVLRFVRSRKKTAKQNYMIQCLQRCYSLRNRTHERTYVFIHLAIQLTLFNTRYKLHRREKESQKAISLEVKSSQKLVLERRVSRIIPLIVDRLLHGASYTVSRYEMKTTTFMEKQPFRFEFGHKRVSCVHRRERERVHIYVNCLWMVLHAYEKVVMQKGQHRSALKYSATAIFLLAAFSTVFLFYQDTQGVIYASQAIPLIVAWTNYFSSNLKVPLLETLANCTYQCEFINREEHKLYDRSASAYVLHGRDLNISDLPKRSYHHLHVLFLLESPYHTGSGIHRVPPDFFNATITYRRDSRYFYPYGHFDPLISKNHSSDIVTEEQLTAAVRKKHRGSLIFVSNCHTPSKRENLIRELRKFTEITVRGGCRKELENENEEFAPSCEPPTCNESDDHLIETHRFYISFENSICNDYITEKFFSRVSQLLVPVVVKRHIYEGAGIPRHAFIAVDDFASIKELGDYLNFLRANDAEYMKYFEWTASFRKPTTYRSNALCKLCEDIYNGERLVIKDIAKYYDENQCI</sequence>
<evidence type="ECO:0000256" key="4">
    <source>
        <dbReference type="ARBA" id="ARBA00022676"/>
    </source>
</evidence>
<keyword evidence="7" id="KW-0735">Signal-anchor</keyword>
<evidence type="ECO:0000256" key="8">
    <source>
        <dbReference type="ARBA" id="ARBA00022989"/>
    </source>
</evidence>
<organism evidence="15 16">
    <name type="scientific">Necator americanus</name>
    <name type="common">Human hookworm</name>
    <dbReference type="NCBI Taxonomy" id="51031"/>
    <lineage>
        <taxon>Eukaryota</taxon>
        <taxon>Metazoa</taxon>
        <taxon>Ecdysozoa</taxon>
        <taxon>Nematoda</taxon>
        <taxon>Chromadorea</taxon>
        <taxon>Rhabditida</taxon>
        <taxon>Rhabditina</taxon>
        <taxon>Rhabditomorpha</taxon>
        <taxon>Strongyloidea</taxon>
        <taxon>Ancylostomatidae</taxon>
        <taxon>Bunostominae</taxon>
        <taxon>Necator</taxon>
    </lineage>
</organism>
<dbReference type="InterPro" id="IPR055270">
    <property type="entry name" value="Glyco_tran_10_C"/>
</dbReference>
<evidence type="ECO:0000256" key="3">
    <source>
        <dbReference type="ARBA" id="ARBA00008919"/>
    </source>
</evidence>
<feature type="domain" description="Fucosyltransferase N-terminal" evidence="14">
    <location>
        <begin position="205"/>
        <end position="312"/>
    </location>
</feature>
<evidence type="ECO:0000256" key="1">
    <source>
        <dbReference type="ARBA" id="ARBA00004447"/>
    </source>
</evidence>
<evidence type="ECO:0000256" key="9">
    <source>
        <dbReference type="ARBA" id="ARBA00023034"/>
    </source>
</evidence>
<dbReference type="SUPFAM" id="SSF53756">
    <property type="entry name" value="UDP-Glycosyltransferase/glycogen phosphorylase"/>
    <property type="match status" value="1"/>
</dbReference>
<dbReference type="InterPro" id="IPR001503">
    <property type="entry name" value="Glyco_trans_10"/>
</dbReference>
<evidence type="ECO:0000256" key="11">
    <source>
        <dbReference type="ARBA" id="ARBA00023180"/>
    </source>
</evidence>
<keyword evidence="6 12" id="KW-0812">Transmembrane</keyword>
<dbReference type="EMBL" id="JAVFWL010000004">
    <property type="protein sequence ID" value="KAK6749614.1"/>
    <property type="molecule type" value="Genomic_DNA"/>
</dbReference>
<evidence type="ECO:0000256" key="12">
    <source>
        <dbReference type="RuleBase" id="RU003832"/>
    </source>
</evidence>
<feature type="transmembrane region" description="Helical" evidence="12">
    <location>
        <begin position="170"/>
        <end position="191"/>
    </location>
</feature>
<comment type="pathway">
    <text evidence="2">Protein modification; protein glycosylation.</text>
</comment>
<comment type="caution">
    <text evidence="15">The sequence shown here is derived from an EMBL/GenBank/DDBJ whole genome shotgun (WGS) entry which is preliminary data.</text>
</comment>
<reference evidence="15 16" key="1">
    <citation type="submission" date="2023-08" db="EMBL/GenBank/DDBJ databases">
        <title>A Necator americanus chromosomal reference genome.</title>
        <authorList>
            <person name="Ilik V."/>
            <person name="Petrzelkova K.J."/>
            <person name="Pardy F."/>
            <person name="Fuh T."/>
            <person name="Niatou-Singa F.S."/>
            <person name="Gouil Q."/>
            <person name="Baker L."/>
            <person name="Ritchie M.E."/>
            <person name="Jex A.R."/>
            <person name="Gazzola D."/>
            <person name="Li H."/>
            <person name="Toshio Fujiwara R."/>
            <person name="Zhan B."/>
            <person name="Aroian R.V."/>
            <person name="Pafco B."/>
            <person name="Schwarz E.M."/>
        </authorList>
    </citation>
    <scope>NUCLEOTIDE SEQUENCE [LARGE SCALE GENOMIC DNA]</scope>
    <source>
        <strain evidence="15 16">Aroian</strain>
        <tissue evidence="15">Whole animal</tissue>
    </source>
</reference>
<evidence type="ECO:0000313" key="16">
    <source>
        <dbReference type="Proteomes" id="UP001303046"/>
    </source>
</evidence>
<gene>
    <name evidence="15" type="primary">Necator_chrIV.g15223</name>
    <name evidence="15" type="ORF">RB195_001928</name>
</gene>
<evidence type="ECO:0000256" key="10">
    <source>
        <dbReference type="ARBA" id="ARBA00023136"/>
    </source>
</evidence>
<evidence type="ECO:0000256" key="2">
    <source>
        <dbReference type="ARBA" id="ARBA00004922"/>
    </source>
</evidence>
<dbReference type="InterPro" id="IPR038577">
    <property type="entry name" value="GT10-like_C_sf"/>
</dbReference>
<keyword evidence="4 12" id="KW-0328">Glycosyltransferase</keyword>
<dbReference type="InterPro" id="IPR031481">
    <property type="entry name" value="Glyco_tran_10_N"/>
</dbReference>
<dbReference type="EC" id="2.4.1.-" evidence="12"/>
<dbReference type="Gene3D" id="3.40.50.11660">
    <property type="entry name" value="Glycosyl transferase family 10, C-terminal domain"/>
    <property type="match status" value="1"/>
</dbReference>
<evidence type="ECO:0000259" key="14">
    <source>
        <dbReference type="Pfam" id="PF17039"/>
    </source>
</evidence>
<keyword evidence="5 12" id="KW-0808">Transferase</keyword>
<dbReference type="Pfam" id="PF17039">
    <property type="entry name" value="Glyco_tran_10_N"/>
    <property type="match status" value="1"/>
</dbReference>
<evidence type="ECO:0000256" key="7">
    <source>
        <dbReference type="ARBA" id="ARBA00022968"/>
    </source>
</evidence>
<comment type="subcellular location">
    <subcellularLocation>
        <location evidence="1 12">Golgi apparatus</location>
        <location evidence="1 12">Golgi stack membrane</location>
        <topology evidence="1 12">Single-pass type II membrane protein</topology>
    </subcellularLocation>
</comment>
<keyword evidence="9 12" id="KW-0333">Golgi apparatus</keyword>
<keyword evidence="10 12" id="KW-0472">Membrane</keyword>
<dbReference type="PANTHER" id="PTHR48438">
    <property type="entry name" value="ALPHA-(1,3)-FUCOSYLTRANSFERASE C-RELATED"/>
    <property type="match status" value="1"/>
</dbReference>
<evidence type="ECO:0000259" key="13">
    <source>
        <dbReference type="Pfam" id="PF00852"/>
    </source>
</evidence>
<dbReference type="Pfam" id="PF00852">
    <property type="entry name" value="Glyco_transf_10"/>
    <property type="match status" value="1"/>
</dbReference>
<keyword evidence="16" id="KW-1185">Reference proteome</keyword>
<keyword evidence="8 12" id="KW-1133">Transmembrane helix</keyword>
<name>A0ABR1DGL0_NECAM</name>
<dbReference type="PANTHER" id="PTHR48438:SF1">
    <property type="entry name" value="ALPHA-(1,3)-FUCOSYLTRANSFERASE C-RELATED"/>
    <property type="match status" value="1"/>
</dbReference>
<proteinExistence type="inferred from homology"/>
<evidence type="ECO:0000313" key="15">
    <source>
        <dbReference type="EMBL" id="KAK6749614.1"/>
    </source>
</evidence>
<keyword evidence="11" id="KW-0325">Glycoprotein</keyword>
<feature type="domain" description="Fucosyltransferase C-terminal" evidence="13">
    <location>
        <begin position="337"/>
        <end position="519"/>
    </location>
</feature>
<evidence type="ECO:0000256" key="6">
    <source>
        <dbReference type="ARBA" id="ARBA00022692"/>
    </source>
</evidence>
<comment type="similarity">
    <text evidence="3 12">Belongs to the glycosyltransferase 10 family.</text>
</comment>
<accession>A0ABR1DGL0</accession>